<dbReference type="Pfam" id="PF04052">
    <property type="entry name" value="TolB_N"/>
    <property type="match status" value="1"/>
</dbReference>
<feature type="domain" description="TolB N-terminal" evidence="2">
    <location>
        <begin position="20"/>
        <end position="93"/>
    </location>
</feature>
<dbReference type="Pfam" id="PF13181">
    <property type="entry name" value="TPR_8"/>
    <property type="match status" value="1"/>
</dbReference>
<name>A0ABQ0JZ60_9BACT</name>
<dbReference type="Gene3D" id="1.25.40.10">
    <property type="entry name" value="Tetratricopeptide repeat domain"/>
    <property type="match status" value="1"/>
</dbReference>
<proteinExistence type="predicted"/>
<dbReference type="SMART" id="SM00028">
    <property type="entry name" value="TPR"/>
    <property type="match status" value="3"/>
</dbReference>
<dbReference type="InterPro" id="IPR019734">
    <property type="entry name" value="TPR_rpt"/>
</dbReference>
<sequence length="393" mass="45074">MGWKIYQKLLALLVVFFVVVVTVVHGNDRKSKVVIFPLKNNQDLNCLIQGIEEVIRSELIRSGYFAVTEQERTYEFVKEAVLYNFIKIEDVNVEAALPRANIVDLFAKVDSKVIIRVAERLKADFVVKGSLNQFGEKFRADIEVIDVKAKETSSALVGECESKEKIPEMMEYLSQQIVNVCKGANVQKEIDYIRSSYQQGNLTYEETSDRLKNLSSLMPESFLIHCALFLHYLGHQEMQDSLIEEGEEVINLFNPDSEADIRYLSFLGIDPFYELANVYSAAGKIDNAIEVYNRAIRGYRMNHIKYYKQLGVLYKREGKTELAINVFKQVLGMNPADYETRLTLAAAYETKGDVSNAMEQYRHCLKYTKNTKESSHVKDMIARLQSKKDVENK</sequence>
<evidence type="ECO:0000313" key="4">
    <source>
        <dbReference type="Proteomes" id="UP000032309"/>
    </source>
</evidence>
<dbReference type="Gene3D" id="3.40.50.10070">
    <property type="entry name" value="TolB, N-terminal domain"/>
    <property type="match status" value="1"/>
</dbReference>
<evidence type="ECO:0000313" key="3">
    <source>
        <dbReference type="EMBL" id="GAN34058.1"/>
    </source>
</evidence>
<keyword evidence="1" id="KW-0802">TPR repeat</keyword>
<keyword evidence="4" id="KW-1185">Reference proteome</keyword>
<dbReference type="Pfam" id="PF14559">
    <property type="entry name" value="TPR_19"/>
    <property type="match status" value="1"/>
</dbReference>
<comment type="caution">
    <text evidence="3">The sequence shown here is derived from an EMBL/GenBank/DDBJ whole genome shotgun (WGS) entry which is preliminary data.</text>
</comment>
<dbReference type="SUPFAM" id="SSF48452">
    <property type="entry name" value="TPR-like"/>
    <property type="match status" value="1"/>
</dbReference>
<dbReference type="PROSITE" id="PS50005">
    <property type="entry name" value="TPR"/>
    <property type="match status" value="2"/>
</dbReference>
<gene>
    <name evidence="3" type="ORF">BROSI_A2593</name>
</gene>
<dbReference type="InterPro" id="IPR011990">
    <property type="entry name" value="TPR-like_helical_dom_sf"/>
</dbReference>
<protein>
    <recommendedName>
        <fullName evidence="2">TolB N-terminal domain-containing protein</fullName>
    </recommendedName>
</protein>
<evidence type="ECO:0000259" key="2">
    <source>
        <dbReference type="Pfam" id="PF04052"/>
    </source>
</evidence>
<dbReference type="Proteomes" id="UP000032309">
    <property type="component" value="Unassembled WGS sequence"/>
</dbReference>
<accession>A0ABQ0JZ60</accession>
<reference evidence="4" key="1">
    <citation type="journal article" date="2015" name="Genome Announc.">
        <title>Draft Genome Sequence of an Anaerobic Ammonium-Oxidizing Bacterium, "Candidatus Brocadia sinica".</title>
        <authorList>
            <person name="Oshiki M."/>
            <person name="Shinyako-Hata K."/>
            <person name="Satoh H."/>
            <person name="Okabe S."/>
        </authorList>
    </citation>
    <scope>NUCLEOTIDE SEQUENCE [LARGE SCALE GENOMIC DNA]</scope>
    <source>
        <strain evidence="4">JPN1</strain>
    </source>
</reference>
<organism evidence="3 4">
    <name type="scientific">Candidatus Brocadia sinica JPN1</name>
    <dbReference type="NCBI Taxonomy" id="1197129"/>
    <lineage>
        <taxon>Bacteria</taxon>
        <taxon>Pseudomonadati</taxon>
        <taxon>Planctomycetota</taxon>
        <taxon>Candidatus Brocadiia</taxon>
        <taxon>Candidatus Brocadiales</taxon>
        <taxon>Candidatus Brocadiaceae</taxon>
        <taxon>Candidatus Brocadia</taxon>
    </lineage>
</organism>
<feature type="repeat" description="TPR" evidence="1">
    <location>
        <begin position="304"/>
        <end position="337"/>
    </location>
</feature>
<evidence type="ECO:0000256" key="1">
    <source>
        <dbReference type="PROSITE-ProRule" id="PRU00339"/>
    </source>
</evidence>
<dbReference type="InterPro" id="IPR007195">
    <property type="entry name" value="TolB_N"/>
</dbReference>
<dbReference type="RefSeq" id="WP_052564104.1">
    <property type="nucleotide sequence ID" value="NZ_BAFN01000001.1"/>
</dbReference>
<dbReference type="EMBL" id="BAFN01000001">
    <property type="protein sequence ID" value="GAN34058.1"/>
    <property type="molecule type" value="Genomic_DNA"/>
</dbReference>
<feature type="repeat" description="TPR" evidence="1">
    <location>
        <begin position="269"/>
        <end position="302"/>
    </location>
</feature>